<keyword evidence="1" id="KW-0812">Transmembrane</keyword>
<evidence type="ECO:0000256" key="1">
    <source>
        <dbReference type="SAM" id="Phobius"/>
    </source>
</evidence>
<feature type="transmembrane region" description="Helical" evidence="1">
    <location>
        <begin position="60"/>
        <end position="85"/>
    </location>
</feature>
<proteinExistence type="predicted"/>
<comment type="caution">
    <text evidence="2">The sequence shown here is derived from an EMBL/GenBank/DDBJ whole genome shotgun (WGS) entry which is preliminary data.</text>
</comment>
<name>A0A9D1JFC8_9FIRM</name>
<sequence>MNEQYQSRPPANGLATASLVLGIASLLFLCCGASFFFAAPGIVLALLSRGSREMDGPAKAGLVLSVIGLILGLLSAVFLLSNIYLSGEVFQSIQDSSTIYSSPI</sequence>
<reference evidence="2" key="2">
    <citation type="journal article" date="2021" name="PeerJ">
        <title>Extensive microbial diversity within the chicken gut microbiome revealed by metagenomics and culture.</title>
        <authorList>
            <person name="Gilroy R."/>
            <person name="Ravi A."/>
            <person name="Getino M."/>
            <person name="Pursley I."/>
            <person name="Horton D.L."/>
            <person name="Alikhan N.F."/>
            <person name="Baker D."/>
            <person name="Gharbi K."/>
            <person name="Hall N."/>
            <person name="Watson M."/>
            <person name="Adriaenssens E.M."/>
            <person name="Foster-Nyarko E."/>
            <person name="Jarju S."/>
            <person name="Secka A."/>
            <person name="Antonio M."/>
            <person name="Oren A."/>
            <person name="Chaudhuri R.R."/>
            <person name="La Ragione R."/>
            <person name="Hildebrand F."/>
            <person name="Pallen M.J."/>
        </authorList>
    </citation>
    <scope>NUCLEOTIDE SEQUENCE</scope>
    <source>
        <strain evidence="2">ChiSxjej1B13-7041</strain>
    </source>
</reference>
<accession>A0A9D1JFC8</accession>
<keyword evidence="1" id="KW-0472">Membrane</keyword>
<protein>
    <submittedName>
        <fullName evidence="2">DUF4190 domain-containing protein</fullName>
    </submittedName>
</protein>
<dbReference type="EMBL" id="DVHU01000045">
    <property type="protein sequence ID" value="HIR92799.1"/>
    <property type="molecule type" value="Genomic_DNA"/>
</dbReference>
<dbReference type="AlphaFoldDB" id="A0A9D1JFC8"/>
<gene>
    <name evidence="2" type="ORF">IAB98_05220</name>
</gene>
<reference evidence="2" key="1">
    <citation type="submission" date="2020-10" db="EMBL/GenBank/DDBJ databases">
        <authorList>
            <person name="Gilroy R."/>
        </authorList>
    </citation>
    <scope>NUCLEOTIDE SEQUENCE</scope>
    <source>
        <strain evidence="2">ChiSxjej1B13-7041</strain>
    </source>
</reference>
<organism evidence="2 3">
    <name type="scientific">Candidatus Egerieimonas intestinavium</name>
    <dbReference type="NCBI Taxonomy" id="2840777"/>
    <lineage>
        <taxon>Bacteria</taxon>
        <taxon>Bacillati</taxon>
        <taxon>Bacillota</taxon>
        <taxon>Clostridia</taxon>
        <taxon>Lachnospirales</taxon>
        <taxon>Lachnospiraceae</taxon>
        <taxon>Lachnospiraceae incertae sedis</taxon>
        <taxon>Candidatus Egerieimonas</taxon>
    </lineage>
</organism>
<evidence type="ECO:0000313" key="3">
    <source>
        <dbReference type="Proteomes" id="UP000886841"/>
    </source>
</evidence>
<dbReference type="Proteomes" id="UP000886841">
    <property type="component" value="Unassembled WGS sequence"/>
</dbReference>
<feature type="transmembrane region" description="Helical" evidence="1">
    <location>
        <begin position="20"/>
        <end position="48"/>
    </location>
</feature>
<evidence type="ECO:0000313" key="2">
    <source>
        <dbReference type="EMBL" id="HIR92799.1"/>
    </source>
</evidence>
<keyword evidence="1" id="KW-1133">Transmembrane helix</keyword>